<dbReference type="HAMAP" id="MF_00242">
    <property type="entry name" value="Arg_deiminase"/>
    <property type="match status" value="1"/>
</dbReference>
<dbReference type="Proteomes" id="UP000500741">
    <property type="component" value="Chromosome"/>
</dbReference>
<dbReference type="GO" id="GO:0016990">
    <property type="term" value="F:arginine deiminase activity"/>
    <property type="evidence" value="ECO:0007669"/>
    <property type="project" value="UniProtKB-UniRule"/>
</dbReference>
<dbReference type="KEGG" id="wco:G7084_00670"/>
<dbReference type="AlphaFoldDB" id="A0A6G8AY84"/>
<keyword evidence="3 6" id="KW-0056">Arginine metabolism</keyword>
<dbReference type="EMBL" id="CP049888">
    <property type="protein sequence ID" value="QIL49967.1"/>
    <property type="molecule type" value="Genomic_DNA"/>
</dbReference>
<evidence type="ECO:0000313" key="9">
    <source>
        <dbReference type="Proteomes" id="UP000500741"/>
    </source>
</evidence>
<evidence type="ECO:0000256" key="7">
    <source>
        <dbReference type="PIRSR" id="PIRSR006356-1"/>
    </source>
</evidence>
<dbReference type="GO" id="GO:0005737">
    <property type="term" value="C:cytoplasm"/>
    <property type="evidence" value="ECO:0007669"/>
    <property type="project" value="UniProtKB-SubCell"/>
</dbReference>
<accession>A0A6G8AY84</accession>
<name>A0A6G8AY84_9LACO</name>
<gene>
    <name evidence="6 8" type="primary">arcA</name>
    <name evidence="8" type="ORF">G7084_00670</name>
</gene>
<evidence type="ECO:0000256" key="5">
    <source>
        <dbReference type="ARBA" id="ARBA00049429"/>
    </source>
</evidence>
<evidence type="ECO:0000256" key="4">
    <source>
        <dbReference type="ARBA" id="ARBA00022801"/>
    </source>
</evidence>
<keyword evidence="9" id="KW-1185">Reference proteome</keyword>
<dbReference type="PRINTS" id="PR01466">
    <property type="entry name" value="ARGDEIMINASE"/>
</dbReference>
<dbReference type="UniPathway" id="UPA00254">
    <property type="reaction ID" value="UER00364"/>
</dbReference>
<dbReference type="Gene3D" id="1.10.3930.10">
    <property type="entry name" value="Arginine deiminase"/>
    <property type="match status" value="1"/>
</dbReference>
<dbReference type="RefSeq" id="WP_166009112.1">
    <property type="nucleotide sequence ID" value="NZ_CP049888.1"/>
</dbReference>
<dbReference type="InterPro" id="IPR003876">
    <property type="entry name" value="Arg_deiminase"/>
</dbReference>
<comment type="catalytic activity">
    <reaction evidence="5 6">
        <text>L-arginine + H2O = L-citrulline + NH4(+)</text>
        <dbReference type="Rhea" id="RHEA:19597"/>
        <dbReference type="ChEBI" id="CHEBI:15377"/>
        <dbReference type="ChEBI" id="CHEBI:28938"/>
        <dbReference type="ChEBI" id="CHEBI:32682"/>
        <dbReference type="ChEBI" id="CHEBI:57743"/>
        <dbReference type="EC" id="3.5.3.6"/>
    </reaction>
</comment>
<evidence type="ECO:0000313" key="8">
    <source>
        <dbReference type="EMBL" id="QIL49967.1"/>
    </source>
</evidence>
<dbReference type="PANTHER" id="PTHR47271">
    <property type="entry name" value="ARGININE DEIMINASE"/>
    <property type="match status" value="1"/>
</dbReference>
<evidence type="ECO:0000256" key="1">
    <source>
        <dbReference type="ARBA" id="ARBA00005213"/>
    </source>
</evidence>
<comment type="subcellular location">
    <subcellularLocation>
        <location evidence="6">Cytoplasm</location>
    </subcellularLocation>
</comment>
<dbReference type="PIRSF" id="PIRSF006356">
    <property type="entry name" value="Arg_deiminase"/>
    <property type="match status" value="1"/>
</dbReference>
<dbReference type="EC" id="3.5.3.6" evidence="6"/>
<dbReference type="PANTHER" id="PTHR47271:SF2">
    <property type="entry name" value="ARGININE DEIMINASE"/>
    <property type="match status" value="1"/>
</dbReference>
<dbReference type="Gene3D" id="3.75.10.10">
    <property type="entry name" value="L-arginine/glycine Amidinotransferase, Chain A"/>
    <property type="match status" value="1"/>
</dbReference>
<proteinExistence type="inferred from homology"/>
<organism evidence="8 9">
    <name type="scientific">Weissella coleopterorum</name>
    <dbReference type="NCBI Taxonomy" id="2714949"/>
    <lineage>
        <taxon>Bacteria</taxon>
        <taxon>Bacillati</taxon>
        <taxon>Bacillota</taxon>
        <taxon>Bacilli</taxon>
        <taxon>Lactobacillales</taxon>
        <taxon>Lactobacillaceae</taxon>
        <taxon>Weissella</taxon>
    </lineage>
</organism>
<dbReference type="GO" id="GO:0019546">
    <property type="term" value="P:L-arginine deiminase pathway"/>
    <property type="evidence" value="ECO:0007669"/>
    <property type="project" value="UniProtKB-UniRule"/>
</dbReference>
<comment type="pathway">
    <text evidence="1 6">Amino-acid degradation; L-arginine degradation via ADI pathway; carbamoyl phosphate from L-arginine: step 1/2.</text>
</comment>
<keyword evidence="6" id="KW-0963">Cytoplasm</keyword>
<keyword evidence="4 6" id="KW-0378">Hydrolase</keyword>
<evidence type="ECO:0000256" key="2">
    <source>
        <dbReference type="ARBA" id="ARBA00010206"/>
    </source>
</evidence>
<dbReference type="NCBIfam" id="TIGR01078">
    <property type="entry name" value="arcA"/>
    <property type="match status" value="1"/>
</dbReference>
<evidence type="ECO:0000256" key="6">
    <source>
        <dbReference type="HAMAP-Rule" id="MF_00242"/>
    </source>
</evidence>
<dbReference type="NCBIfam" id="NF002381">
    <property type="entry name" value="PRK01388.1"/>
    <property type="match status" value="1"/>
</dbReference>
<dbReference type="Pfam" id="PF02274">
    <property type="entry name" value="ADI"/>
    <property type="match status" value="1"/>
</dbReference>
<evidence type="ECO:0000256" key="3">
    <source>
        <dbReference type="ARBA" id="ARBA00022503"/>
    </source>
</evidence>
<reference evidence="8 9" key="1">
    <citation type="submission" date="2020-03" db="EMBL/GenBank/DDBJ databases">
        <title>Weissella sp. nov., isolated from Cybister lewisianus.</title>
        <authorList>
            <person name="Hyun D.-W."/>
            <person name="Bae J.-W."/>
        </authorList>
    </citation>
    <scope>NUCLEOTIDE SEQUENCE [LARGE SCALE GENOMIC DNA]</scope>
    <source>
        <strain evidence="8 9">HDW19</strain>
    </source>
</reference>
<sequence>MIKNPAIQVNSEIGTLKTVLLHRPGAEIENITPDTMERLLFDDIPFLKNAQIEHDYFAKTLQDKGIETVYIEQLLEDVLADSAVKDDFLTRYLNEHHYMNDAMKDIKGYLNTLSTHDLVATIYAGVRRELVDFKHPNLHDVAGSDAENPFLMDPLPNAYFTRDPQAMMGSGLTINYMTFEARRPESLITEFVMKYHPRFAGNVDIWLDRNTDARIEGGDELVLNDHVLAVGVSQRTSSRAIQALAEELFTNEDSNFDTIVAVEIPHNHAMMHLDTVFTMVNYDQFTVFPGIMDDDGKMNINVLHAGDQGQVVMEHRTNLKDTLKEVLKLDDLDLIETGDGDPIIAPREQWNDGSNNLTIAPGEVVTYDRNYVSIKLMQEHGIKVNEIKSSELARGRGGGRCMSQPIWRDNL</sequence>
<protein>
    <recommendedName>
        <fullName evidence="6">Arginine deiminase</fullName>
        <shortName evidence="6">ADI</shortName>
        <ecNumber evidence="6">3.5.3.6</ecNumber>
    </recommendedName>
    <alternativeName>
        <fullName evidence="6">Arginine dihydrolase</fullName>
        <shortName evidence="6">AD</shortName>
    </alternativeName>
</protein>
<comment type="similarity">
    <text evidence="2 6">Belongs to the arginine deiminase family.</text>
</comment>
<dbReference type="SUPFAM" id="SSF55909">
    <property type="entry name" value="Pentein"/>
    <property type="match status" value="1"/>
</dbReference>
<feature type="active site" description="Amidino-cysteine intermediate" evidence="6 7">
    <location>
        <position position="401"/>
    </location>
</feature>